<feature type="region of interest" description="Disordered" evidence="1">
    <location>
        <begin position="74"/>
        <end position="147"/>
    </location>
</feature>
<feature type="signal peptide" evidence="2">
    <location>
        <begin position="1"/>
        <end position="27"/>
    </location>
</feature>
<feature type="domain" description="SH3b" evidence="3">
    <location>
        <begin position="44"/>
        <end position="93"/>
    </location>
</feature>
<feature type="compositionally biased region" description="Basic and acidic residues" evidence="1">
    <location>
        <begin position="110"/>
        <end position="122"/>
    </location>
</feature>
<dbReference type="PATRIC" id="fig|1280954.3.peg.3216"/>
<sequence>MLTRRLSARLAASALAALIAFSAVAHAQPAPPPEGPRYIKSEKVNVRGGPGTGNSVIEILLLGAEVQIYAVTGDWARISPPGKPERWVYSPLLQPEKPQPKPPKGQPQPEKAKMGPDQKDQSGPKGQSKPKQDEPSKDSKDQPLKPR</sequence>
<name>A0A062VFC9_9PROT</name>
<feature type="compositionally biased region" description="Basic and acidic residues" evidence="1">
    <location>
        <begin position="130"/>
        <end position="147"/>
    </location>
</feature>
<evidence type="ECO:0000256" key="1">
    <source>
        <dbReference type="SAM" id="MobiDB-lite"/>
    </source>
</evidence>
<dbReference type="AlphaFoldDB" id="A0A062VFC9"/>
<dbReference type="Proteomes" id="UP000027100">
    <property type="component" value="Unassembled WGS sequence"/>
</dbReference>
<dbReference type="InterPro" id="IPR003646">
    <property type="entry name" value="SH3-like_bac-type"/>
</dbReference>
<organism evidence="4 5">
    <name type="scientific">Hyphomonas polymorpha PS728</name>
    <dbReference type="NCBI Taxonomy" id="1280954"/>
    <lineage>
        <taxon>Bacteria</taxon>
        <taxon>Pseudomonadati</taxon>
        <taxon>Pseudomonadota</taxon>
        <taxon>Alphaproteobacteria</taxon>
        <taxon>Hyphomonadales</taxon>
        <taxon>Hyphomonadaceae</taxon>
        <taxon>Hyphomonas</taxon>
    </lineage>
</organism>
<evidence type="ECO:0000313" key="5">
    <source>
        <dbReference type="Proteomes" id="UP000027100"/>
    </source>
</evidence>
<evidence type="ECO:0000256" key="2">
    <source>
        <dbReference type="SAM" id="SignalP"/>
    </source>
</evidence>
<dbReference type="EMBL" id="ARYM01000023">
    <property type="protein sequence ID" value="KCZ97207.1"/>
    <property type="molecule type" value="Genomic_DNA"/>
</dbReference>
<proteinExistence type="predicted"/>
<evidence type="ECO:0000259" key="3">
    <source>
        <dbReference type="Pfam" id="PF08239"/>
    </source>
</evidence>
<dbReference type="OrthoDB" id="7433551at2"/>
<gene>
    <name evidence="4" type="ORF">HPO_15933</name>
</gene>
<keyword evidence="5" id="KW-1185">Reference proteome</keyword>
<feature type="chain" id="PRO_5001615655" description="SH3b domain-containing protein" evidence="2">
    <location>
        <begin position="28"/>
        <end position="147"/>
    </location>
</feature>
<reference evidence="4 5" key="1">
    <citation type="journal article" date="2014" name="Antonie Van Leeuwenhoek">
        <title>Hyphomonas beringensis sp. nov. and Hyphomonas chukchiensis sp. nov., isolated from surface seawater of the Bering Sea and Chukchi Sea.</title>
        <authorList>
            <person name="Li C."/>
            <person name="Lai Q."/>
            <person name="Li G."/>
            <person name="Dong C."/>
            <person name="Wang J."/>
            <person name="Liao Y."/>
            <person name="Shao Z."/>
        </authorList>
    </citation>
    <scope>NUCLEOTIDE SEQUENCE [LARGE SCALE GENOMIC DNA]</scope>
    <source>
        <strain evidence="4 5">PS728</strain>
    </source>
</reference>
<dbReference type="Pfam" id="PF08239">
    <property type="entry name" value="SH3_3"/>
    <property type="match status" value="1"/>
</dbReference>
<keyword evidence="2" id="KW-0732">Signal</keyword>
<dbReference type="STRING" id="1280954.HPO_15933"/>
<dbReference type="Gene3D" id="2.30.30.40">
    <property type="entry name" value="SH3 Domains"/>
    <property type="match status" value="1"/>
</dbReference>
<protein>
    <recommendedName>
        <fullName evidence="3">SH3b domain-containing protein</fullName>
    </recommendedName>
</protein>
<evidence type="ECO:0000313" key="4">
    <source>
        <dbReference type="EMBL" id="KCZ97207.1"/>
    </source>
</evidence>
<dbReference type="RefSeq" id="WP_035600953.1">
    <property type="nucleotide sequence ID" value="NZ_ARYM01000023.1"/>
</dbReference>
<accession>A0A062VFC9</accession>
<comment type="caution">
    <text evidence="4">The sequence shown here is derived from an EMBL/GenBank/DDBJ whole genome shotgun (WGS) entry which is preliminary data.</text>
</comment>